<reference evidence="3" key="1">
    <citation type="submission" date="2016-11" db="UniProtKB">
        <authorList>
            <consortium name="WormBaseParasite"/>
        </authorList>
    </citation>
    <scope>IDENTIFICATION</scope>
</reference>
<feature type="signal peptide" evidence="1">
    <location>
        <begin position="1"/>
        <end position="18"/>
    </location>
</feature>
<name>A0A1I7Z287_9BILA</name>
<dbReference type="Proteomes" id="UP000095287">
    <property type="component" value="Unplaced"/>
</dbReference>
<keyword evidence="1" id="KW-0732">Signal</keyword>
<organism evidence="2 3">
    <name type="scientific">Steinernema glaseri</name>
    <dbReference type="NCBI Taxonomy" id="37863"/>
    <lineage>
        <taxon>Eukaryota</taxon>
        <taxon>Metazoa</taxon>
        <taxon>Ecdysozoa</taxon>
        <taxon>Nematoda</taxon>
        <taxon>Chromadorea</taxon>
        <taxon>Rhabditida</taxon>
        <taxon>Tylenchina</taxon>
        <taxon>Panagrolaimomorpha</taxon>
        <taxon>Strongyloidoidea</taxon>
        <taxon>Steinernematidae</taxon>
        <taxon>Steinernema</taxon>
    </lineage>
</organism>
<dbReference type="CDD" id="cd00037">
    <property type="entry name" value="CLECT"/>
    <property type="match status" value="1"/>
</dbReference>
<accession>A0A1I7Z287</accession>
<dbReference type="InterPro" id="IPR016187">
    <property type="entry name" value="CTDL_fold"/>
</dbReference>
<dbReference type="WBParaSite" id="L893_g22109.t1">
    <property type="protein sequence ID" value="L893_g22109.t1"/>
    <property type="gene ID" value="L893_g22109"/>
</dbReference>
<evidence type="ECO:0000313" key="3">
    <source>
        <dbReference type="WBParaSite" id="L893_g22109.t1"/>
    </source>
</evidence>
<sequence length="181" mass="20087">MATFVLLAVLFFLFSAEAKCPDGAVFNERTVKCLLLVRVPLVHADAETSCLALGGQLASLDKEDRRLISNETFGVDVKTAWIASKSRKGFRNRCDTVSLKNGRISAKNCENKLPYMCQRPAEEPGFATNCGGKLVRTVFKRSLQVNPPVRPVLNVLRSRTRYAPRKDHVLHAPTSNNIVMV</sequence>
<proteinExistence type="predicted"/>
<dbReference type="AlphaFoldDB" id="A0A1I7Z287"/>
<dbReference type="InterPro" id="IPR016186">
    <property type="entry name" value="C-type_lectin-like/link_sf"/>
</dbReference>
<protein>
    <submittedName>
        <fullName evidence="3">C-type lectin domain-containing protein</fullName>
    </submittedName>
</protein>
<evidence type="ECO:0000256" key="1">
    <source>
        <dbReference type="SAM" id="SignalP"/>
    </source>
</evidence>
<evidence type="ECO:0000313" key="2">
    <source>
        <dbReference type="Proteomes" id="UP000095287"/>
    </source>
</evidence>
<keyword evidence="2" id="KW-1185">Reference proteome</keyword>
<dbReference type="Gene3D" id="3.10.100.10">
    <property type="entry name" value="Mannose-Binding Protein A, subunit A"/>
    <property type="match status" value="1"/>
</dbReference>
<feature type="chain" id="PRO_5009312874" evidence="1">
    <location>
        <begin position="19"/>
        <end position="181"/>
    </location>
</feature>
<dbReference type="SUPFAM" id="SSF56436">
    <property type="entry name" value="C-type lectin-like"/>
    <property type="match status" value="1"/>
</dbReference>